<feature type="compositionally biased region" description="Basic and acidic residues" evidence="2">
    <location>
        <begin position="69"/>
        <end position="78"/>
    </location>
</feature>
<reference evidence="5" key="1">
    <citation type="submission" date="2011-07" db="EMBL/GenBank/DDBJ databases">
        <authorList>
            <consortium name="Caenorhabditis brenneri Sequencing and Analysis Consortium"/>
            <person name="Wilson R.K."/>
        </authorList>
    </citation>
    <scope>NUCLEOTIDE SEQUENCE [LARGE SCALE GENOMIC DNA]</scope>
    <source>
        <strain evidence="5">PB2801</strain>
    </source>
</reference>
<dbReference type="InterPro" id="IPR050478">
    <property type="entry name" value="Ethylene_sulfur-biosynth"/>
</dbReference>
<dbReference type="PANTHER" id="PTHR43795:SF39">
    <property type="entry name" value="AMINOTRANSFERASE CLASS I_CLASSII DOMAIN-CONTAINING PROTEIN"/>
    <property type="match status" value="1"/>
</dbReference>
<proteinExistence type="predicted"/>
<dbReference type="Gene3D" id="3.40.640.10">
    <property type="entry name" value="Type I PLP-dependent aspartate aminotransferase-like (Major domain)"/>
    <property type="match status" value="1"/>
</dbReference>
<dbReference type="InParanoid" id="G0PN07"/>
<organism evidence="5">
    <name type="scientific">Caenorhabditis brenneri</name>
    <name type="common">Nematode worm</name>
    <dbReference type="NCBI Taxonomy" id="135651"/>
    <lineage>
        <taxon>Eukaryota</taxon>
        <taxon>Metazoa</taxon>
        <taxon>Ecdysozoa</taxon>
        <taxon>Nematoda</taxon>
        <taxon>Chromadorea</taxon>
        <taxon>Rhabditida</taxon>
        <taxon>Rhabditina</taxon>
        <taxon>Rhabditomorpha</taxon>
        <taxon>Rhabditoidea</taxon>
        <taxon>Rhabditidae</taxon>
        <taxon>Peloderinae</taxon>
        <taxon>Caenorhabditis</taxon>
    </lineage>
</organism>
<dbReference type="Gene3D" id="3.90.1150.10">
    <property type="entry name" value="Aspartate Aminotransferase, domain 1"/>
    <property type="match status" value="1"/>
</dbReference>
<feature type="domain" description="Aminotransferase class I/classII large" evidence="3">
    <location>
        <begin position="609"/>
        <end position="944"/>
    </location>
</feature>
<keyword evidence="5" id="KW-1185">Reference proteome</keyword>
<dbReference type="CDD" id="cd00609">
    <property type="entry name" value="AAT_like"/>
    <property type="match status" value="1"/>
</dbReference>
<feature type="compositionally biased region" description="Polar residues" evidence="2">
    <location>
        <begin position="96"/>
        <end position="108"/>
    </location>
</feature>
<name>G0PN07_CAEBE</name>
<dbReference type="InterPro" id="IPR015421">
    <property type="entry name" value="PyrdxlP-dep_Trfase_major"/>
</dbReference>
<feature type="region of interest" description="Disordered" evidence="2">
    <location>
        <begin position="51"/>
        <end position="134"/>
    </location>
</feature>
<dbReference type="InterPro" id="IPR015424">
    <property type="entry name" value="PyrdxlP-dep_Trfase"/>
</dbReference>
<dbReference type="GO" id="GO:0008483">
    <property type="term" value="F:transaminase activity"/>
    <property type="evidence" value="ECO:0007669"/>
    <property type="project" value="TreeGrafter"/>
</dbReference>
<evidence type="ECO:0000256" key="1">
    <source>
        <dbReference type="ARBA" id="ARBA00022898"/>
    </source>
</evidence>
<dbReference type="HOGENOM" id="CLU_307489_0_0_1"/>
<dbReference type="InterPro" id="IPR004839">
    <property type="entry name" value="Aminotransferase_I/II_large"/>
</dbReference>
<dbReference type="SUPFAM" id="SSF53383">
    <property type="entry name" value="PLP-dependent transferases"/>
    <property type="match status" value="1"/>
</dbReference>
<dbReference type="Pfam" id="PF00155">
    <property type="entry name" value="Aminotran_1_2"/>
    <property type="match status" value="1"/>
</dbReference>
<dbReference type="GO" id="GO:0030170">
    <property type="term" value="F:pyridoxal phosphate binding"/>
    <property type="evidence" value="ECO:0007669"/>
    <property type="project" value="InterPro"/>
</dbReference>
<dbReference type="AlphaFoldDB" id="G0PN07"/>
<dbReference type="Proteomes" id="UP000008068">
    <property type="component" value="Unassembled WGS sequence"/>
</dbReference>
<dbReference type="InterPro" id="IPR015422">
    <property type="entry name" value="PyrdxlP-dep_Trfase_small"/>
</dbReference>
<evidence type="ECO:0000259" key="3">
    <source>
        <dbReference type="Pfam" id="PF00155"/>
    </source>
</evidence>
<dbReference type="eggNOG" id="KOG0256">
    <property type="taxonomic scope" value="Eukaryota"/>
</dbReference>
<protein>
    <recommendedName>
        <fullName evidence="3">Aminotransferase class I/classII large domain-containing protein</fullName>
    </recommendedName>
</protein>
<feature type="non-terminal residue" evidence="4">
    <location>
        <position position="1"/>
    </location>
</feature>
<keyword evidence="1" id="KW-0663">Pyridoxal phosphate</keyword>
<evidence type="ECO:0000256" key="2">
    <source>
        <dbReference type="SAM" id="MobiDB-lite"/>
    </source>
</evidence>
<dbReference type="STRING" id="135651.G0PN07"/>
<dbReference type="GO" id="GO:0006520">
    <property type="term" value="P:amino acid metabolic process"/>
    <property type="evidence" value="ECO:0007669"/>
    <property type="project" value="TreeGrafter"/>
</dbReference>
<dbReference type="PRINTS" id="PR00753">
    <property type="entry name" value="ACCSYNTHASE"/>
</dbReference>
<accession>G0PN07</accession>
<evidence type="ECO:0000313" key="5">
    <source>
        <dbReference type="Proteomes" id="UP000008068"/>
    </source>
</evidence>
<sequence>NEDLDEKIRRGIAEFEKSKQEKDAQRSAIVVESHSNKHLFDESDISMDDVFNISRNEEHHSTDVNNSHESSDPSEKPEVMATSVIKMRPPEKKESVASTSNIPSSSYDFDNIFVGNTDEDPTNTGRTKENRQHPDEILEQQYEEASKETFAITTDDVENDKKENRTSAVSIDLDKVFVQGTSRSDENEDSDEKIRRGIAEFEKSKQEKEAQRSAIVVESHSTKHLFDESNISMDDVFNTSRTGTESINMKKKQKEPSPIVLSQTTKTVTTTHQWKDADISMDEIFSPVSSTTNENRRFSNFYEDRSGWDTIGSEDSGVMSGGDRGRRRSTRITDHVIDEAFKGIFDAQPTTSTPPTKAEITETQYDDYYITSLHQEDITPIHQSIVRNQQKKMHSYYRTRTDTSMDRRVKPEVINEDLETIDTHSHDEILKLVFVDPSDPSISKFESRRSLTLPRTKSTTKPSDEELLEIEIKPDYFLIKGSYSLLISKSDPLGIMLQKLREQNDSLATLDFSLTRKLKKLLLNCIRERAGLDMTSTSSKYEGLLSSRGQSLIESIDYASATFLKMNVDKYEPTRNPNGVVNFCTAENNICTPLLEERFKHLELFFPNTEHLVRYPPAGGWPEAREVLIKYFKEFMGARVTIDELALTPSTRTGYDVTSYCLFEQDDILLTNGPIYTGTISNVQEKAQCQTDLAHPRLDVKMYEAELNRQLELENTVSGVIIVNPHNPLGVTFPPEEVVNLCNWAASKNLHVVIDEVFANCVFDKTNSKFRPFLSYRHRVHRPENVAWLWSVSKDFGLPGLKFAVIHSANEGLRKAATKLQMYYPCSPFVQDFAINLLSDSDWLREFHAEVNRRIAIHYRYTAQNLERLEIPFVPAQAGIFVFADFSKHLSSNDAVGELELFDRIAAAGVMLTPGVHQKCHVFGWFRIVFACTKEELEEGFRRLFTHLGSHFHPVGTVQYDN</sequence>
<evidence type="ECO:0000313" key="4">
    <source>
        <dbReference type="EMBL" id="EGT39405.1"/>
    </source>
</evidence>
<dbReference type="EMBL" id="GL381620">
    <property type="protein sequence ID" value="EGT39405.1"/>
    <property type="molecule type" value="Genomic_DNA"/>
</dbReference>
<dbReference type="OrthoDB" id="5832950at2759"/>
<gene>
    <name evidence="4" type="ORF">CAEBREN_28805</name>
</gene>
<dbReference type="PANTHER" id="PTHR43795">
    <property type="entry name" value="BIFUNCTIONAL ASPARTATE AMINOTRANSFERASE AND GLUTAMATE/ASPARTATE-PREPHENATE AMINOTRANSFERASE-RELATED"/>
    <property type="match status" value="1"/>
</dbReference>